<dbReference type="HOGENOM" id="CLU_157763_0_0_10"/>
<reference evidence="1 2" key="1">
    <citation type="submission" date="2011-04" db="EMBL/GenBank/DDBJ databases">
        <title>The Genome Sequence of Dysgonomonas mossii DSM 22836.</title>
        <authorList>
            <consortium name="The Broad Institute Genome Sequencing Platform"/>
            <person name="Earl A."/>
            <person name="Ward D."/>
            <person name="Feldgarden M."/>
            <person name="Gevers D."/>
            <person name="Pudlo N."/>
            <person name="Martens E."/>
            <person name="Allen-Vercoe E."/>
            <person name="Young S.K."/>
            <person name="Zeng Q."/>
            <person name="Gargeya S."/>
            <person name="Fitzgerald M."/>
            <person name="Haas B."/>
            <person name="Abouelleil A."/>
            <person name="Alvarado L."/>
            <person name="Arachchi H.M."/>
            <person name="Berlin A."/>
            <person name="Brown A."/>
            <person name="Chapman S.B."/>
            <person name="Chen Z."/>
            <person name="Dunbar C."/>
            <person name="Freedman E."/>
            <person name="Gearin G."/>
            <person name="Gellesch M."/>
            <person name="Goldberg J."/>
            <person name="Griggs A."/>
            <person name="Gujja S."/>
            <person name="Heiman D."/>
            <person name="Howarth C."/>
            <person name="Larson L."/>
            <person name="Lui A."/>
            <person name="MacDonald P.J.P."/>
            <person name="Mehta T."/>
            <person name="Montmayeur A."/>
            <person name="Murphy C."/>
            <person name="Neiman D."/>
            <person name="Pearson M."/>
            <person name="Priest M."/>
            <person name="Roberts A."/>
            <person name="Saif S."/>
            <person name="Shea T."/>
            <person name="Shenoy N."/>
            <person name="Sisk P."/>
            <person name="Stolte C."/>
            <person name="Sykes S."/>
            <person name="Yandava C."/>
            <person name="Wortman J."/>
            <person name="Nusbaum C."/>
            <person name="Birren B."/>
        </authorList>
    </citation>
    <scope>NUCLEOTIDE SEQUENCE [LARGE SCALE GENOMIC DNA]</scope>
    <source>
        <strain evidence="1 2">DSM 22836</strain>
    </source>
</reference>
<dbReference type="AlphaFoldDB" id="F8X2E8"/>
<dbReference type="Proteomes" id="UP000006420">
    <property type="component" value="Unassembled WGS sequence"/>
</dbReference>
<dbReference type="EMBL" id="ADLW01000013">
    <property type="protein sequence ID" value="EGK05605.1"/>
    <property type="molecule type" value="Genomic_DNA"/>
</dbReference>
<dbReference type="STRING" id="742767.HMPREF9456_02407"/>
<protein>
    <submittedName>
        <fullName evidence="1">Uncharacterized protein</fullName>
    </submittedName>
</protein>
<comment type="caution">
    <text evidence="1">The sequence shown here is derived from an EMBL/GenBank/DDBJ whole genome shotgun (WGS) entry which is preliminary data.</text>
</comment>
<keyword evidence="2" id="KW-1185">Reference proteome</keyword>
<organism evidence="1 2">
    <name type="scientific">Dysgonomonas mossii DSM 22836</name>
    <dbReference type="NCBI Taxonomy" id="742767"/>
    <lineage>
        <taxon>Bacteria</taxon>
        <taxon>Pseudomonadati</taxon>
        <taxon>Bacteroidota</taxon>
        <taxon>Bacteroidia</taxon>
        <taxon>Bacteroidales</taxon>
        <taxon>Dysgonomonadaceae</taxon>
        <taxon>Dysgonomonas</taxon>
    </lineage>
</organism>
<dbReference type="RefSeq" id="WP_006843774.1">
    <property type="nucleotide sequence ID" value="NZ_AQWJ01000006.1"/>
</dbReference>
<dbReference type="GeneID" id="78083031"/>
<gene>
    <name evidence="1" type="ORF">HMPREF9456_02407</name>
</gene>
<sequence length="117" mass="12933">MELREYIKTVIVEIFEGVKESQEAIKNIGGVVNPFDTIRSGLISETEYFVGDKSFIEIEVGVTTSESKGSNKGLGVYIGNSGAGLHSKNNNENESVNKIKFSIPVKYPKNPRSEEYI</sequence>
<evidence type="ECO:0000313" key="2">
    <source>
        <dbReference type="Proteomes" id="UP000006420"/>
    </source>
</evidence>
<dbReference type="OrthoDB" id="7865574at2"/>
<proteinExistence type="predicted"/>
<evidence type="ECO:0000313" key="1">
    <source>
        <dbReference type="EMBL" id="EGK05605.1"/>
    </source>
</evidence>
<accession>F8X2E8</accession>
<name>F8X2E8_9BACT</name>